<feature type="transmembrane region" description="Helical" evidence="1">
    <location>
        <begin position="326"/>
        <end position="351"/>
    </location>
</feature>
<gene>
    <name evidence="2" type="ORF">QSP1433_LOCUS12774</name>
</gene>
<keyword evidence="1" id="KW-0812">Transmembrane</keyword>
<sequence length="357" mass="39875">MSHAAFIHEFVSFLTESTSFTKDMQDQLFLTPGIQELTHQTLDPSLPGLVFHFLKTLLTCLRFSGGPIFPVDNATLSEYDISFECQMQWDKTVLSKEETLLLLKNCRAQGTTLSGAICAGAADAFAAVLQRHHGTKDPVYINTVVTADTRRFYKPAVPKNVLTFHAAAINPIPIRSSGNGNSNEMWMDACYIKRCFEEGIRCNFVLWMVYISYFFQNLGQHMFSMQPRAILSNWGQSPVKEEYENGWEVTALTPILEFTQYRIPLMTVISHGGKLVLHTGGPVPALCSKSLSLYHSQLVSNLKKLCTSALPDTTAVPRETGGLAQVVWVLAACFCLLSVLLSKSFIFSFFLNERAYL</sequence>
<organism evidence="2">
    <name type="scientific">Mucochytrium quahogii</name>
    <dbReference type="NCBI Taxonomy" id="96639"/>
    <lineage>
        <taxon>Eukaryota</taxon>
        <taxon>Sar</taxon>
        <taxon>Stramenopiles</taxon>
        <taxon>Bigyra</taxon>
        <taxon>Labyrinthulomycetes</taxon>
        <taxon>Thraustochytrida</taxon>
        <taxon>Thraustochytriidae</taxon>
        <taxon>Mucochytrium</taxon>
    </lineage>
</organism>
<proteinExistence type="predicted"/>
<name>A0A7S2WLP8_9STRA</name>
<reference evidence="2" key="1">
    <citation type="submission" date="2021-01" db="EMBL/GenBank/DDBJ databases">
        <authorList>
            <person name="Corre E."/>
            <person name="Pelletier E."/>
            <person name="Niang G."/>
            <person name="Scheremetjew M."/>
            <person name="Finn R."/>
            <person name="Kale V."/>
            <person name="Holt S."/>
            <person name="Cochrane G."/>
            <person name="Meng A."/>
            <person name="Brown T."/>
            <person name="Cohen L."/>
        </authorList>
    </citation>
    <scope>NUCLEOTIDE SEQUENCE</scope>
    <source>
        <strain evidence="2">NY070348D</strain>
    </source>
</reference>
<evidence type="ECO:0000313" key="2">
    <source>
        <dbReference type="EMBL" id="CAD9696236.1"/>
    </source>
</evidence>
<dbReference type="SUPFAM" id="SSF52777">
    <property type="entry name" value="CoA-dependent acyltransferases"/>
    <property type="match status" value="1"/>
</dbReference>
<keyword evidence="1" id="KW-0472">Membrane</keyword>
<dbReference type="EMBL" id="HBHK01020144">
    <property type="protein sequence ID" value="CAD9696236.1"/>
    <property type="molecule type" value="Transcribed_RNA"/>
</dbReference>
<evidence type="ECO:0000256" key="1">
    <source>
        <dbReference type="SAM" id="Phobius"/>
    </source>
</evidence>
<keyword evidence="1" id="KW-1133">Transmembrane helix</keyword>
<dbReference type="AlphaFoldDB" id="A0A7S2WLP8"/>
<protein>
    <submittedName>
        <fullName evidence="2">Uncharacterized protein</fullName>
    </submittedName>
</protein>
<accession>A0A7S2WLP8</accession>